<keyword evidence="4" id="KW-0418">Kinase</keyword>
<dbReference type="STRING" id="1073090.A0A1L9SU60"/>
<dbReference type="Proteomes" id="UP000184188">
    <property type="component" value="Unassembled WGS sequence"/>
</dbReference>
<keyword evidence="2" id="KW-0808">Transferase</keyword>
<keyword evidence="3" id="KW-0547">Nucleotide-binding</keyword>
<evidence type="ECO:0000313" key="7">
    <source>
        <dbReference type="EMBL" id="OJJ50729.1"/>
    </source>
</evidence>
<name>A0A1L9SU60_9EURO</name>
<keyword evidence="8" id="KW-1185">Reference proteome</keyword>
<feature type="domain" description="Aminoglycoside phosphotransferase" evidence="6">
    <location>
        <begin position="66"/>
        <end position="267"/>
    </location>
</feature>
<dbReference type="Gene3D" id="3.90.1200.10">
    <property type="match status" value="1"/>
</dbReference>
<gene>
    <name evidence="7" type="ORF">ASPZODRAFT_148165</name>
</gene>
<accession>A0A1L9SU60</accession>
<dbReference type="OrthoDB" id="25129at2759"/>
<evidence type="ECO:0000256" key="1">
    <source>
        <dbReference type="ARBA" id="ARBA00010165"/>
    </source>
</evidence>
<evidence type="ECO:0000256" key="4">
    <source>
        <dbReference type="ARBA" id="ARBA00022777"/>
    </source>
</evidence>
<dbReference type="RefSeq" id="XP_022585239.1">
    <property type="nucleotide sequence ID" value="XM_022725342.1"/>
</dbReference>
<dbReference type="GeneID" id="34611807"/>
<dbReference type="SUPFAM" id="SSF56112">
    <property type="entry name" value="Protein kinase-like (PK-like)"/>
    <property type="match status" value="1"/>
</dbReference>
<dbReference type="Pfam" id="PF01636">
    <property type="entry name" value="APH"/>
    <property type="match status" value="1"/>
</dbReference>
<dbReference type="AlphaFoldDB" id="A0A1L9SU60"/>
<dbReference type="VEuPathDB" id="FungiDB:ASPZODRAFT_148165"/>
<evidence type="ECO:0000256" key="3">
    <source>
        <dbReference type="ARBA" id="ARBA00022741"/>
    </source>
</evidence>
<evidence type="ECO:0000256" key="5">
    <source>
        <dbReference type="ARBA" id="ARBA00022840"/>
    </source>
</evidence>
<protein>
    <recommendedName>
        <fullName evidence="6">Aminoglycoside phosphotransferase domain-containing protein</fullName>
    </recommendedName>
</protein>
<evidence type="ECO:0000259" key="6">
    <source>
        <dbReference type="Pfam" id="PF01636"/>
    </source>
</evidence>
<organism evidence="7 8">
    <name type="scientific">Penicilliopsis zonata CBS 506.65</name>
    <dbReference type="NCBI Taxonomy" id="1073090"/>
    <lineage>
        <taxon>Eukaryota</taxon>
        <taxon>Fungi</taxon>
        <taxon>Dikarya</taxon>
        <taxon>Ascomycota</taxon>
        <taxon>Pezizomycotina</taxon>
        <taxon>Eurotiomycetes</taxon>
        <taxon>Eurotiomycetidae</taxon>
        <taxon>Eurotiales</taxon>
        <taxon>Aspergillaceae</taxon>
        <taxon>Penicilliopsis</taxon>
    </lineage>
</organism>
<sequence>MDHDSTIRDEIAHELTATPFACSSLIKLSGGTANFVYRGVLAEQPDKSVVVKHTKDYAASNTALRLDAARCKFEAAIIESLHELPPLSLAGLTVHTPRLLHFSTTTLTQIVEDLPHAVDLKSYLLSEQGRTLSQPIAHALGRVLGAWLRSFHTWGKDDAPDVAARMQQNMTMKKLKHHVNYGFLLETINNFPHLLEGSRNVFTQVTDMAAAELDIHEGEMYGLIHGDFWTGNILVSTPLTRLFVVDWELVHVGHRALDLGQMIAELYETTLFKDVTAGEWIVQGFAEGYGPLSDAMAFRTALHVGTHLVCWGSRVPGWGTPKQIEQVVERGRDFILRGWEKDRAWFKTGALGCLFTE</sequence>
<evidence type="ECO:0000256" key="2">
    <source>
        <dbReference type="ARBA" id="ARBA00022679"/>
    </source>
</evidence>
<dbReference type="InterPro" id="IPR002575">
    <property type="entry name" value="Aminoglycoside_PTrfase"/>
</dbReference>
<dbReference type="PANTHER" id="PTHR34273:SF2">
    <property type="entry name" value="METHYLTHIORIBOSE KINASE"/>
    <property type="match status" value="1"/>
</dbReference>
<dbReference type="PANTHER" id="PTHR34273">
    <property type="entry name" value="METHYLTHIORIBOSE KINASE"/>
    <property type="match status" value="1"/>
</dbReference>
<dbReference type="GO" id="GO:0016301">
    <property type="term" value="F:kinase activity"/>
    <property type="evidence" value="ECO:0007669"/>
    <property type="project" value="UniProtKB-KW"/>
</dbReference>
<dbReference type="InterPro" id="IPR011009">
    <property type="entry name" value="Kinase-like_dom_sf"/>
</dbReference>
<comment type="similarity">
    <text evidence="1">Belongs to the methylthioribose kinase family.</text>
</comment>
<dbReference type="EMBL" id="KV878336">
    <property type="protein sequence ID" value="OJJ50729.1"/>
    <property type="molecule type" value="Genomic_DNA"/>
</dbReference>
<proteinExistence type="inferred from homology"/>
<evidence type="ECO:0000313" key="8">
    <source>
        <dbReference type="Proteomes" id="UP000184188"/>
    </source>
</evidence>
<dbReference type="GO" id="GO:0005524">
    <property type="term" value="F:ATP binding"/>
    <property type="evidence" value="ECO:0007669"/>
    <property type="project" value="UniProtKB-KW"/>
</dbReference>
<dbReference type="Gene3D" id="3.30.200.20">
    <property type="entry name" value="Phosphorylase Kinase, domain 1"/>
    <property type="match status" value="1"/>
</dbReference>
<reference evidence="8" key="1">
    <citation type="journal article" date="2017" name="Genome Biol.">
        <title>Comparative genomics reveals high biological diversity and specific adaptations in the industrially and medically important fungal genus Aspergillus.</title>
        <authorList>
            <person name="de Vries R.P."/>
            <person name="Riley R."/>
            <person name="Wiebenga A."/>
            <person name="Aguilar-Osorio G."/>
            <person name="Amillis S."/>
            <person name="Uchima C.A."/>
            <person name="Anderluh G."/>
            <person name="Asadollahi M."/>
            <person name="Askin M."/>
            <person name="Barry K."/>
            <person name="Battaglia E."/>
            <person name="Bayram O."/>
            <person name="Benocci T."/>
            <person name="Braus-Stromeyer S.A."/>
            <person name="Caldana C."/>
            <person name="Canovas D."/>
            <person name="Cerqueira G.C."/>
            <person name="Chen F."/>
            <person name="Chen W."/>
            <person name="Choi C."/>
            <person name="Clum A."/>
            <person name="Dos Santos R.A."/>
            <person name="Damasio A.R."/>
            <person name="Diallinas G."/>
            <person name="Emri T."/>
            <person name="Fekete E."/>
            <person name="Flipphi M."/>
            <person name="Freyberg S."/>
            <person name="Gallo A."/>
            <person name="Gournas C."/>
            <person name="Habgood R."/>
            <person name="Hainaut M."/>
            <person name="Harispe M.L."/>
            <person name="Henrissat B."/>
            <person name="Hilden K.S."/>
            <person name="Hope R."/>
            <person name="Hossain A."/>
            <person name="Karabika E."/>
            <person name="Karaffa L."/>
            <person name="Karanyi Z."/>
            <person name="Krasevec N."/>
            <person name="Kuo A."/>
            <person name="Kusch H."/>
            <person name="LaButti K."/>
            <person name="Lagendijk E.L."/>
            <person name="Lapidus A."/>
            <person name="Levasseur A."/>
            <person name="Lindquist E."/>
            <person name="Lipzen A."/>
            <person name="Logrieco A.F."/>
            <person name="MacCabe A."/>
            <person name="Maekelae M.R."/>
            <person name="Malavazi I."/>
            <person name="Melin P."/>
            <person name="Meyer V."/>
            <person name="Mielnichuk N."/>
            <person name="Miskei M."/>
            <person name="Molnar A.P."/>
            <person name="Mule G."/>
            <person name="Ngan C.Y."/>
            <person name="Orejas M."/>
            <person name="Orosz E."/>
            <person name="Ouedraogo J.P."/>
            <person name="Overkamp K.M."/>
            <person name="Park H.-S."/>
            <person name="Perrone G."/>
            <person name="Piumi F."/>
            <person name="Punt P.J."/>
            <person name="Ram A.F."/>
            <person name="Ramon A."/>
            <person name="Rauscher S."/>
            <person name="Record E."/>
            <person name="Riano-Pachon D.M."/>
            <person name="Robert V."/>
            <person name="Roehrig J."/>
            <person name="Ruller R."/>
            <person name="Salamov A."/>
            <person name="Salih N.S."/>
            <person name="Samson R.A."/>
            <person name="Sandor E."/>
            <person name="Sanguinetti M."/>
            <person name="Schuetze T."/>
            <person name="Sepcic K."/>
            <person name="Shelest E."/>
            <person name="Sherlock G."/>
            <person name="Sophianopoulou V."/>
            <person name="Squina F.M."/>
            <person name="Sun H."/>
            <person name="Susca A."/>
            <person name="Todd R.B."/>
            <person name="Tsang A."/>
            <person name="Unkles S.E."/>
            <person name="van de Wiele N."/>
            <person name="van Rossen-Uffink D."/>
            <person name="Oliveira J.V."/>
            <person name="Vesth T.C."/>
            <person name="Visser J."/>
            <person name="Yu J.-H."/>
            <person name="Zhou M."/>
            <person name="Andersen M.R."/>
            <person name="Archer D.B."/>
            <person name="Baker S.E."/>
            <person name="Benoit I."/>
            <person name="Brakhage A.A."/>
            <person name="Braus G.H."/>
            <person name="Fischer R."/>
            <person name="Frisvad J.C."/>
            <person name="Goldman G.H."/>
            <person name="Houbraken J."/>
            <person name="Oakley B."/>
            <person name="Pocsi I."/>
            <person name="Scazzocchio C."/>
            <person name="Seiboth B."/>
            <person name="vanKuyk P.A."/>
            <person name="Wortman J."/>
            <person name="Dyer P.S."/>
            <person name="Grigoriev I.V."/>
        </authorList>
    </citation>
    <scope>NUCLEOTIDE SEQUENCE [LARGE SCALE GENOMIC DNA]</scope>
    <source>
        <strain evidence="8">CBS 506.65</strain>
    </source>
</reference>
<keyword evidence="5" id="KW-0067">ATP-binding</keyword>